<keyword evidence="3" id="KW-0539">Nucleus</keyword>
<dbReference type="OrthoDB" id="277439at2759"/>
<feature type="compositionally biased region" description="Basic and acidic residues" evidence="5">
    <location>
        <begin position="699"/>
        <end position="709"/>
    </location>
</feature>
<organism evidence="6 7">
    <name type="scientific">Funneliformis geosporum</name>
    <dbReference type="NCBI Taxonomy" id="1117311"/>
    <lineage>
        <taxon>Eukaryota</taxon>
        <taxon>Fungi</taxon>
        <taxon>Fungi incertae sedis</taxon>
        <taxon>Mucoromycota</taxon>
        <taxon>Glomeromycotina</taxon>
        <taxon>Glomeromycetes</taxon>
        <taxon>Glomerales</taxon>
        <taxon>Glomeraceae</taxon>
        <taxon>Funneliformis</taxon>
    </lineage>
</organism>
<feature type="coiled-coil region" evidence="4">
    <location>
        <begin position="305"/>
        <end position="363"/>
    </location>
</feature>
<feature type="compositionally biased region" description="Basic and acidic residues" evidence="5">
    <location>
        <begin position="26"/>
        <end position="50"/>
    </location>
</feature>
<reference evidence="6" key="1">
    <citation type="submission" date="2022-08" db="EMBL/GenBank/DDBJ databases">
        <authorList>
            <person name="Kallberg Y."/>
            <person name="Tangrot J."/>
            <person name="Rosling A."/>
        </authorList>
    </citation>
    <scope>NUCLEOTIDE SEQUENCE</scope>
    <source>
        <strain evidence="6">Wild A</strain>
    </source>
</reference>
<feature type="region of interest" description="Disordered" evidence="5">
    <location>
        <begin position="676"/>
        <end position="719"/>
    </location>
</feature>
<evidence type="ECO:0000256" key="2">
    <source>
        <dbReference type="ARBA" id="ARBA00022553"/>
    </source>
</evidence>
<evidence type="ECO:0000256" key="3">
    <source>
        <dbReference type="ARBA" id="ARBA00023242"/>
    </source>
</evidence>
<comment type="caution">
    <text evidence="6">The sequence shown here is derived from an EMBL/GenBank/DDBJ whole genome shotgun (WGS) entry which is preliminary data.</text>
</comment>
<accession>A0A9W4SI66</accession>
<feature type="compositionally biased region" description="Basic residues" evidence="5">
    <location>
        <begin position="13"/>
        <end position="25"/>
    </location>
</feature>
<evidence type="ECO:0000256" key="4">
    <source>
        <dbReference type="SAM" id="Coils"/>
    </source>
</evidence>
<comment type="subcellular location">
    <subcellularLocation>
        <location evidence="1">Nucleus</location>
        <location evidence="1">Nucleolus</location>
    </subcellularLocation>
</comment>
<name>A0A9W4SI66_9GLOM</name>
<keyword evidence="2" id="KW-0597">Phosphoprotein</keyword>
<evidence type="ECO:0000313" key="6">
    <source>
        <dbReference type="EMBL" id="CAI2170660.1"/>
    </source>
</evidence>
<dbReference type="Pfam" id="PF04615">
    <property type="entry name" value="Utp14"/>
    <property type="match status" value="1"/>
</dbReference>
<feature type="coiled-coil region" evidence="4">
    <location>
        <begin position="417"/>
        <end position="480"/>
    </location>
</feature>
<dbReference type="PANTHER" id="PTHR14150">
    <property type="entry name" value="U3 SMALL NUCLEOLAR RNA-ASSOCIATED PROTEIN 14"/>
    <property type="match status" value="1"/>
</dbReference>
<evidence type="ECO:0000256" key="5">
    <source>
        <dbReference type="SAM" id="MobiDB-lite"/>
    </source>
</evidence>
<dbReference type="GO" id="GO:0006364">
    <property type="term" value="P:rRNA processing"/>
    <property type="evidence" value="ECO:0007669"/>
    <property type="project" value="InterPro"/>
</dbReference>
<feature type="region of interest" description="Disordered" evidence="5">
    <location>
        <begin position="1"/>
        <end position="98"/>
    </location>
</feature>
<keyword evidence="4" id="KW-0175">Coiled coil</keyword>
<dbReference type="Proteomes" id="UP001153678">
    <property type="component" value="Unassembled WGS sequence"/>
</dbReference>
<keyword evidence="7" id="KW-1185">Reference proteome</keyword>
<dbReference type="PANTHER" id="PTHR14150:SF12">
    <property type="entry name" value="U3 SMALL NUCLEOLAR RNA-ASSOCIATED PROTEIN 14 HOMOLOG A"/>
    <property type="match status" value="1"/>
</dbReference>
<dbReference type="EMBL" id="CAMKVN010000727">
    <property type="protein sequence ID" value="CAI2170660.1"/>
    <property type="molecule type" value="Genomic_DNA"/>
</dbReference>
<dbReference type="AlphaFoldDB" id="A0A9W4SI66"/>
<proteinExistence type="predicted"/>
<dbReference type="InterPro" id="IPR006709">
    <property type="entry name" value="SSU_processome_Utp14"/>
</dbReference>
<gene>
    <name evidence="6" type="ORF">FWILDA_LOCUS4690</name>
</gene>
<evidence type="ECO:0000313" key="7">
    <source>
        <dbReference type="Proteomes" id="UP001153678"/>
    </source>
</evidence>
<dbReference type="GO" id="GO:0032040">
    <property type="term" value="C:small-subunit processome"/>
    <property type="evidence" value="ECO:0007669"/>
    <property type="project" value="InterPro"/>
</dbReference>
<sequence>MGKKKLANFPSKPRVKSNKKNPLKSKRPENPDKSSGKDIFEIDREEISKQERRRKNIDEIESYEYTGSENIVKEDDEEIDSDEAFDNSDEESDENKMDEEVKALLEEDNDVQEVNDEIKSDNLASFIGSLDKKRKRTVDEDIDKPKKQLKEHAEVFEESEYNLTTRESPNIKKKIDFQDLIGSIQEETGFSKLKQKLVSLESGGKKGTYQEPLPAPLPSRIQDKLNRQAAYEETKKDITKWEPIVKQNREAEHLKFPMNVPPSHKPTNNVLAATFQPSTELEKKIDSLLVESGVKEKSLQQYEELQMSKLSVEEVENRVKELRKMRELVFREEIKSKRIAKIKSKAYRKIRKKEKEKNKLDIKQLAELDPKLAREEQLILEATRAQERMTLRHKNTSKWAKQALKHGRHDLESRQAIVEQLQRHENLKRKIHDLETDEELSDFTSENSDDEKDDDINTIKEKAFDELAQLEQKEAACEGEMKGLFGMKFMHDAMERDKNRTRGIIDDFVEDLENENFDEENTKKDETIESKKSSIVHVGNNLGRMIFGAGSKKSTSEHEIKIKKLSKSTFEPNSSLKDTSEKSKVDSISSIPVESMKIDYSLETNSEEEVNPWLQNDSSKIILSSKKNNKGIVKENNKSDKIVSKLKKHKDKDKLQDGIEIDVSNVLTISSAQINGQDKKNKQKKKDINSLTEQDATNSDEKSKLKSTEDDSETFDETNFVHVKNPTAFSQRELVARAFANDNVVEEFVKEKQAIIEEDEPKEQDLTLPGWARVKKPKKKKLILAKPLPGGIEASKRKDAKLQHVIINEKRIKKTKKYLTTNIPHPFETREQYERSLRTPLGTEWNTQEVFHKMVTPRIITKMGTIIDPLNVPFQTNDLDDK</sequence>
<protein>
    <submittedName>
        <fullName evidence="6">1420_t:CDS:1</fullName>
    </submittedName>
</protein>
<feature type="compositionally biased region" description="Acidic residues" evidence="5">
    <location>
        <begin position="74"/>
        <end position="93"/>
    </location>
</feature>
<evidence type="ECO:0000256" key="1">
    <source>
        <dbReference type="ARBA" id="ARBA00004604"/>
    </source>
</evidence>